<dbReference type="SUPFAM" id="SSF53807">
    <property type="entry name" value="Helical backbone' metal receptor"/>
    <property type="match status" value="1"/>
</dbReference>
<dbReference type="PANTHER" id="PTHR42953">
    <property type="entry name" value="HIGH-AFFINITY ZINC UPTAKE SYSTEM PROTEIN ZNUA-RELATED"/>
    <property type="match status" value="1"/>
</dbReference>
<dbReference type="RefSeq" id="WP_263061767.1">
    <property type="nucleotide sequence ID" value="NZ_JAOUSE010000028.1"/>
</dbReference>
<evidence type="ECO:0000256" key="1">
    <source>
        <dbReference type="ARBA" id="ARBA00022448"/>
    </source>
</evidence>
<evidence type="ECO:0000256" key="3">
    <source>
        <dbReference type="RuleBase" id="RU003512"/>
    </source>
</evidence>
<dbReference type="InterPro" id="IPR050492">
    <property type="entry name" value="Bact_metal-bind_prot9"/>
</dbReference>
<gene>
    <name evidence="5" type="ORF">OEV82_09835</name>
</gene>
<evidence type="ECO:0000313" key="6">
    <source>
        <dbReference type="Proteomes" id="UP001208656"/>
    </source>
</evidence>
<dbReference type="PROSITE" id="PS51257">
    <property type="entry name" value="PROKAR_LIPOPROTEIN"/>
    <property type="match status" value="1"/>
</dbReference>
<protein>
    <submittedName>
        <fullName evidence="5">Zinc ABC transporter substrate-binding protein</fullName>
    </submittedName>
</protein>
<evidence type="ECO:0000256" key="4">
    <source>
        <dbReference type="SAM" id="MobiDB-lite"/>
    </source>
</evidence>
<reference evidence="5 6" key="1">
    <citation type="submission" date="2022-10" db="EMBL/GenBank/DDBJ databases">
        <title>Description of Fervidibacillus gen. nov. in the family Fervidibacillaceae fam. nov. with two species, Fervidibacillus albus sp. nov., and Fervidibacillus halotolerans sp. nov., isolated from tidal flat sediments.</title>
        <authorList>
            <person name="Kwon K.K."/>
            <person name="Yang S.-H."/>
        </authorList>
    </citation>
    <scope>NUCLEOTIDE SEQUENCE [LARGE SCALE GENOMIC DNA]</scope>
    <source>
        <strain evidence="5 6">DSM 23332</strain>
    </source>
</reference>
<organism evidence="5 6">
    <name type="scientific">Pallidibacillus thermolactis</name>
    <dbReference type="NCBI Taxonomy" id="251051"/>
    <lineage>
        <taxon>Bacteria</taxon>
        <taxon>Bacillati</taxon>
        <taxon>Bacillota</taxon>
        <taxon>Bacilli</taxon>
        <taxon>Bacillales</taxon>
        <taxon>Bacillaceae</taxon>
        <taxon>Pallidibacillus</taxon>
    </lineage>
</organism>
<dbReference type="Pfam" id="PF01297">
    <property type="entry name" value="ZnuA"/>
    <property type="match status" value="1"/>
</dbReference>
<evidence type="ECO:0000313" key="5">
    <source>
        <dbReference type="EMBL" id="MCU9594735.1"/>
    </source>
</evidence>
<name>A0ABT2WGB4_9BACI</name>
<dbReference type="EMBL" id="JAOUSE010000028">
    <property type="protein sequence ID" value="MCU9594735.1"/>
    <property type="molecule type" value="Genomic_DNA"/>
</dbReference>
<comment type="similarity">
    <text evidence="3">Belongs to the bacterial solute-binding protein 9 family.</text>
</comment>
<dbReference type="InterPro" id="IPR006128">
    <property type="entry name" value="Lipoprotein_PsaA-like"/>
</dbReference>
<accession>A0ABT2WGB4</accession>
<proteinExistence type="inferred from homology"/>
<sequence length="322" mass="36844">MKKLLIATISFLLIILLTGCNVDRTKEDTEGKLIVHTSVYPLEDFTKKIGGEFVRVKSIYPPGIDEHSYEPSQKDIIDMANGDLFFYIGHNLEGFMHNAEPILKDEGVNVIAIGEKVQIDETEKPQHDHEQNEHDEHEEHEDHGHQHGSIDPHLWLDPIYAKQMAIAIKDALSKAMPEQKAYFEENLTNLVNRLDDLHKKFETLAETAKVKQFVVSHSAYGYWEKRYGLKQLNISGISTSQEPSQKQLVEIINEIDENHLQYLLVEQNVSNKLVNVIQNETTIDTLPIHNLAVLTKQDIENGEDYFSLMKNNLETLKKALNP</sequence>
<dbReference type="InterPro" id="IPR006129">
    <property type="entry name" value="AdhesinB"/>
</dbReference>
<comment type="caution">
    <text evidence="5">The sequence shown here is derived from an EMBL/GenBank/DDBJ whole genome shotgun (WGS) entry which is preliminary data.</text>
</comment>
<dbReference type="Gene3D" id="3.40.50.1980">
    <property type="entry name" value="Nitrogenase molybdenum iron protein domain"/>
    <property type="match status" value="2"/>
</dbReference>
<dbReference type="Proteomes" id="UP001208656">
    <property type="component" value="Unassembled WGS sequence"/>
</dbReference>
<feature type="region of interest" description="Disordered" evidence="4">
    <location>
        <begin position="118"/>
        <end position="149"/>
    </location>
</feature>
<keyword evidence="2" id="KW-0732">Signal</keyword>
<keyword evidence="6" id="KW-1185">Reference proteome</keyword>
<dbReference type="InterPro" id="IPR006127">
    <property type="entry name" value="ZnuA-like"/>
</dbReference>
<evidence type="ECO:0000256" key="2">
    <source>
        <dbReference type="ARBA" id="ARBA00022729"/>
    </source>
</evidence>
<dbReference type="PANTHER" id="PTHR42953:SF8">
    <property type="entry name" value="ZINT DOMAIN-CONTAINING PROTEIN"/>
    <property type="match status" value="1"/>
</dbReference>
<dbReference type="PRINTS" id="PR00690">
    <property type="entry name" value="ADHESNFAMILY"/>
</dbReference>
<keyword evidence="1 3" id="KW-0813">Transport</keyword>
<dbReference type="PRINTS" id="PR00691">
    <property type="entry name" value="ADHESINB"/>
</dbReference>